<feature type="compositionally biased region" description="Polar residues" evidence="2">
    <location>
        <begin position="38"/>
        <end position="49"/>
    </location>
</feature>
<dbReference type="GO" id="GO:0000460">
    <property type="term" value="P:maturation of 5.8S rRNA"/>
    <property type="evidence" value="ECO:0007669"/>
    <property type="project" value="TreeGrafter"/>
</dbReference>
<feature type="compositionally biased region" description="Acidic residues" evidence="2">
    <location>
        <begin position="70"/>
        <end position="79"/>
    </location>
</feature>
<comment type="similarity">
    <text evidence="1">Belongs to the RRP15 family.</text>
</comment>
<comment type="caution">
    <text evidence="3">The sequence shown here is derived from an EMBL/GenBank/DDBJ whole genome shotgun (WGS) entry which is preliminary data.</text>
</comment>
<keyword evidence="4" id="KW-1185">Reference proteome</keyword>
<dbReference type="PANTHER" id="PTHR13245:SF14">
    <property type="entry name" value="RRP15-LIKE PROTEIN"/>
    <property type="match status" value="1"/>
</dbReference>
<feature type="compositionally biased region" description="Low complexity" evidence="2">
    <location>
        <begin position="250"/>
        <end position="259"/>
    </location>
</feature>
<evidence type="ECO:0000256" key="2">
    <source>
        <dbReference type="SAM" id="MobiDB-lite"/>
    </source>
</evidence>
<feature type="compositionally biased region" description="Basic and acidic residues" evidence="2">
    <location>
        <begin position="120"/>
        <end position="136"/>
    </location>
</feature>
<feature type="region of interest" description="Disordered" evidence="2">
    <location>
        <begin position="223"/>
        <end position="294"/>
    </location>
</feature>
<evidence type="ECO:0000256" key="1">
    <source>
        <dbReference type="ARBA" id="ARBA00007462"/>
    </source>
</evidence>
<dbReference type="InterPro" id="IPR012459">
    <property type="entry name" value="Rrp15"/>
</dbReference>
<dbReference type="OrthoDB" id="20949at2759"/>
<evidence type="ECO:0000313" key="4">
    <source>
        <dbReference type="Proteomes" id="UP000355283"/>
    </source>
</evidence>
<sequence>MVLKRKPSRKEKRLQKKLKRLEEELSSEDEDGQEKAQQRQASKKSSLQDTARAAGPTRALDSTEYHDDKSDDENEDIDGGSDASSSSGAGQEGDESDAGMESFDEDVGGREDDEVMSDGSRGEGPTRPHGGQKDGMADVMARILNQQVNKKAPVLAKRRTALMKETEEEKKARARAKTAAERKRATLNHQLYVPDHTDAEKERQLKRIATRGVVALFNAVTKARQVQEEKGGGSGPGKAKDMSKKEFLEMLKSSSSKSSGPRGMGADGGPAREKSGGGGNPFLDEFATEGKAEREASWAAIQDDYLMKAPKIDDYSEGEEEMEGPGLMGGSEEE</sequence>
<dbReference type="GO" id="GO:0030687">
    <property type="term" value="C:preribosome, large subunit precursor"/>
    <property type="evidence" value="ECO:0007669"/>
    <property type="project" value="TreeGrafter"/>
</dbReference>
<dbReference type="AlphaFoldDB" id="A0A4D9DC47"/>
<protein>
    <recommendedName>
        <fullName evidence="5">RRP15-like protein</fullName>
    </recommendedName>
</protein>
<feature type="compositionally biased region" description="Acidic residues" evidence="2">
    <location>
        <begin position="92"/>
        <end position="116"/>
    </location>
</feature>
<feature type="region of interest" description="Disordered" evidence="2">
    <location>
        <begin position="314"/>
        <end position="334"/>
    </location>
</feature>
<name>A0A4D9DC47_9STRA</name>
<dbReference type="GO" id="GO:0000470">
    <property type="term" value="P:maturation of LSU-rRNA"/>
    <property type="evidence" value="ECO:0007669"/>
    <property type="project" value="TreeGrafter"/>
</dbReference>
<accession>A0A4D9DC47</accession>
<feature type="region of interest" description="Disordered" evidence="2">
    <location>
        <begin position="175"/>
        <end position="199"/>
    </location>
</feature>
<feature type="compositionally biased region" description="Basic and acidic residues" evidence="2">
    <location>
        <begin position="238"/>
        <end position="249"/>
    </location>
</feature>
<evidence type="ECO:0008006" key="5">
    <source>
        <dbReference type="Google" id="ProtNLM"/>
    </source>
</evidence>
<dbReference type="Proteomes" id="UP000355283">
    <property type="component" value="Unassembled WGS sequence"/>
</dbReference>
<reference evidence="3 4" key="1">
    <citation type="submission" date="2019-01" db="EMBL/GenBank/DDBJ databases">
        <title>Nuclear Genome Assembly of the Microalgal Biofuel strain Nannochloropsis salina CCMP1776.</title>
        <authorList>
            <person name="Hovde B."/>
        </authorList>
    </citation>
    <scope>NUCLEOTIDE SEQUENCE [LARGE SCALE GENOMIC DNA]</scope>
    <source>
        <strain evidence="3 4">CCMP1776</strain>
    </source>
</reference>
<organism evidence="3 4">
    <name type="scientific">Nannochloropsis salina CCMP1776</name>
    <dbReference type="NCBI Taxonomy" id="1027361"/>
    <lineage>
        <taxon>Eukaryota</taxon>
        <taxon>Sar</taxon>
        <taxon>Stramenopiles</taxon>
        <taxon>Ochrophyta</taxon>
        <taxon>Eustigmatophyceae</taxon>
        <taxon>Eustigmatales</taxon>
        <taxon>Monodopsidaceae</taxon>
        <taxon>Microchloropsis</taxon>
        <taxon>Microchloropsis salina</taxon>
    </lineage>
</organism>
<feature type="compositionally biased region" description="Basic residues" evidence="2">
    <location>
        <begin position="1"/>
        <end position="19"/>
    </location>
</feature>
<feature type="compositionally biased region" description="Low complexity" evidence="2">
    <location>
        <begin position="80"/>
        <end position="89"/>
    </location>
</feature>
<feature type="region of interest" description="Disordered" evidence="2">
    <location>
        <begin position="1"/>
        <end position="139"/>
    </location>
</feature>
<gene>
    <name evidence="3" type="ORF">NSK_002406</name>
</gene>
<dbReference type="EMBL" id="SDOX01000009">
    <property type="protein sequence ID" value="TFJ86198.1"/>
    <property type="molecule type" value="Genomic_DNA"/>
</dbReference>
<proteinExistence type="inferred from homology"/>
<dbReference type="PANTHER" id="PTHR13245">
    <property type="entry name" value="RRP15-LIKE PROTEIN"/>
    <property type="match status" value="1"/>
</dbReference>
<dbReference type="Pfam" id="PF07890">
    <property type="entry name" value="Rrp15p"/>
    <property type="match status" value="1"/>
</dbReference>
<evidence type="ECO:0000313" key="3">
    <source>
        <dbReference type="EMBL" id="TFJ86198.1"/>
    </source>
</evidence>